<dbReference type="InterPro" id="IPR038694">
    <property type="entry name" value="DUF427_sf"/>
</dbReference>
<dbReference type="PANTHER" id="PTHR34310:SF5">
    <property type="entry name" value="DUF427 DOMAIN PROTEIN (AFU_ORTHOLOGUE AFUA_3G02220)"/>
    <property type="match status" value="1"/>
</dbReference>
<dbReference type="RefSeq" id="WP_097054623.1">
    <property type="nucleotide sequence ID" value="NZ_OCMF01000001.1"/>
</dbReference>
<keyword evidence="2" id="KW-0808">Transferase</keyword>
<name>A0A285X0D4_9FLAO</name>
<dbReference type="Pfam" id="PF04248">
    <property type="entry name" value="NTP_transf_9"/>
    <property type="match status" value="1"/>
</dbReference>
<sequence length="93" mass="10726">MKAIWNNTVIAESNNTIEVEGNQYFPPEAINSEFFQLSDKHTVCSWKGRASYFHLQVGEEKNGDAAWFYPHPKAEAEKIKNYVAFWNGVEVKE</sequence>
<accession>A0A285X0D4</accession>
<evidence type="ECO:0000259" key="1">
    <source>
        <dbReference type="Pfam" id="PF04248"/>
    </source>
</evidence>
<gene>
    <name evidence="2" type="ORF">SAMN06296241_0347</name>
</gene>
<reference evidence="3" key="1">
    <citation type="submission" date="2017-09" db="EMBL/GenBank/DDBJ databases">
        <authorList>
            <person name="Varghese N."/>
            <person name="Submissions S."/>
        </authorList>
    </citation>
    <scope>NUCLEOTIDE SEQUENCE [LARGE SCALE GENOMIC DNA]</scope>
    <source>
        <strain evidence="3">CGMCC 1.12641</strain>
    </source>
</reference>
<organism evidence="2 3">
    <name type="scientific">Salinimicrobium sediminis</name>
    <dbReference type="NCBI Taxonomy" id="1343891"/>
    <lineage>
        <taxon>Bacteria</taxon>
        <taxon>Pseudomonadati</taxon>
        <taxon>Bacteroidota</taxon>
        <taxon>Flavobacteriia</taxon>
        <taxon>Flavobacteriales</taxon>
        <taxon>Flavobacteriaceae</taxon>
        <taxon>Salinimicrobium</taxon>
    </lineage>
</organism>
<proteinExistence type="predicted"/>
<keyword evidence="3" id="KW-1185">Reference proteome</keyword>
<dbReference type="Proteomes" id="UP000219193">
    <property type="component" value="Unassembled WGS sequence"/>
</dbReference>
<protein>
    <submittedName>
        <fullName evidence="2">Nucleotidyltransferase</fullName>
    </submittedName>
</protein>
<dbReference type="Gene3D" id="2.170.150.40">
    <property type="entry name" value="Domain of unknown function (DUF427)"/>
    <property type="match status" value="1"/>
</dbReference>
<dbReference type="GO" id="GO:0016740">
    <property type="term" value="F:transferase activity"/>
    <property type="evidence" value="ECO:0007669"/>
    <property type="project" value="UniProtKB-KW"/>
</dbReference>
<evidence type="ECO:0000313" key="2">
    <source>
        <dbReference type="EMBL" id="SOC78830.1"/>
    </source>
</evidence>
<evidence type="ECO:0000313" key="3">
    <source>
        <dbReference type="Proteomes" id="UP000219193"/>
    </source>
</evidence>
<dbReference type="PANTHER" id="PTHR34310">
    <property type="entry name" value="DUF427 DOMAIN PROTEIN (AFU_ORTHOLOGUE AFUA_3G02220)"/>
    <property type="match status" value="1"/>
</dbReference>
<dbReference type="InterPro" id="IPR007361">
    <property type="entry name" value="DUF427"/>
</dbReference>
<dbReference type="AlphaFoldDB" id="A0A285X0D4"/>
<dbReference type="OrthoDB" id="119916at2"/>
<feature type="domain" description="DUF427" evidence="1">
    <location>
        <begin position="1"/>
        <end position="87"/>
    </location>
</feature>
<dbReference type="EMBL" id="OCMF01000001">
    <property type="protein sequence ID" value="SOC78830.1"/>
    <property type="molecule type" value="Genomic_DNA"/>
</dbReference>